<proteinExistence type="predicted"/>
<dbReference type="RefSeq" id="WP_160963518.1">
    <property type="nucleotide sequence ID" value="NZ_WVUD01000049.1"/>
</dbReference>
<dbReference type="EMBL" id="WVUD01000049">
    <property type="protein sequence ID" value="MYL84980.1"/>
    <property type="molecule type" value="Genomic_DNA"/>
</dbReference>
<evidence type="ECO:0000256" key="2">
    <source>
        <dbReference type="SAM" id="MobiDB-lite"/>
    </source>
</evidence>
<dbReference type="AlphaFoldDB" id="A0A7C9IVL3"/>
<feature type="compositionally biased region" description="Polar residues" evidence="2">
    <location>
        <begin position="171"/>
        <end position="181"/>
    </location>
</feature>
<keyword evidence="1" id="KW-0175">Coiled coil</keyword>
<evidence type="ECO:0000313" key="3">
    <source>
        <dbReference type="EMBL" id="MYL84980.1"/>
    </source>
</evidence>
<evidence type="ECO:0000256" key="1">
    <source>
        <dbReference type="SAM" id="Coils"/>
    </source>
</evidence>
<dbReference type="Proteomes" id="UP000482487">
    <property type="component" value="Unassembled WGS sequence"/>
</dbReference>
<organism evidence="3 4">
    <name type="scientific">Solidesulfovibrio aerotolerans</name>
    <dbReference type="NCBI Taxonomy" id="295255"/>
    <lineage>
        <taxon>Bacteria</taxon>
        <taxon>Pseudomonadati</taxon>
        <taxon>Thermodesulfobacteriota</taxon>
        <taxon>Desulfovibrionia</taxon>
        <taxon>Desulfovibrionales</taxon>
        <taxon>Desulfovibrionaceae</taxon>
        <taxon>Solidesulfovibrio</taxon>
    </lineage>
</organism>
<name>A0A7C9IVL3_9BACT</name>
<keyword evidence="4" id="KW-1185">Reference proteome</keyword>
<feature type="coiled-coil region" evidence="1">
    <location>
        <begin position="121"/>
        <end position="148"/>
    </location>
</feature>
<sequence length="261" mass="29170">MGFWITYAEVKALYPFITDEALAYAIETNSITARHFFKDSMAINSNDMKQLRYEKKSLVKSFTPLFEDLRDECKTGIERATELNNNEALAYLKEYLKKIEQNINILKSSILDNPAIISPSKDEAVDLLSTLKRQLADRERELVQATQARDHAILERDALAAKVTELETEQDNSAGQKNTARTAPGLQAAEKSRVQGWKGYAVVMVKVAYDCGLEDRKQVTRAKYQQLADRHGKLSSEALELLRGALPEGVTKKTGGPASQG</sequence>
<evidence type="ECO:0000313" key="4">
    <source>
        <dbReference type="Proteomes" id="UP000482487"/>
    </source>
</evidence>
<comment type="caution">
    <text evidence="3">The sequence shown here is derived from an EMBL/GenBank/DDBJ whole genome shotgun (WGS) entry which is preliminary data.</text>
</comment>
<dbReference type="OrthoDB" id="4117204at1224"/>
<protein>
    <submittedName>
        <fullName evidence="3">Uncharacterized protein</fullName>
    </submittedName>
</protein>
<reference evidence="3 4" key="1">
    <citation type="submission" date="2020-01" db="EMBL/GenBank/DDBJ databases">
        <title>Genome sequence of Desulfovibrio aerotolerans DSM 16695(T).</title>
        <authorList>
            <person name="Karnachuk O."/>
            <person name="Avakyan M."/>
            <person name="Mardanov A."/>
            <person name="Kadnikov V."/>
            <person name="Ravin N."/>
        </authorList>
    </citation>
    <scope>NUCLEOTIDE SEQUENCE [LARGE SCALE GENOMIC DNA]</scope>
    <source>
        <strain evidence="3 4">DSM 16695</strain>
    </source>
</reference>
<accession>A0A7C9IVL3</accession>
<gene>
    <name evidence="3" type="ORF">GTA51_17865</name>
</gene>
<feature type="region of interest" description="Disordered" evidence="2">
    <location>
        <begin position="166"/>
        <end position="188"/>
    </location>
</feature>